<keyword evidence="2" id="KW-0732">Signal</keyword>
<dbReference type="Proteomes" id="UP000600946">
    <property type="component" value="Unassembled WGS sequence"/>
</dbReference>
<dbReference type="GeneID" id="96292134"/>
<gene>
    <name evidence="3" type="ORF">GCM10010326_42030</name>
</gene>
<evidence type="ECO:0000313" key="4">
    <source>
        <dbReference type="Proteomes" id="UP000600946"/>
    </source>
</evidence>
<protein>
    <recommendedName>
        <fullName evidence="5">LPXTG cell wall anchor domain-containing protein</fullName>
    </recommendedName>
</protein>
<evidence type="ECO:0000256" key="2">
    <source>
        <dbReference type="SAM" id="SignalP"/>
    </source>
</evidence>
<keyword evidence="4" id="KW-1185">Reference proteome</keyword>
<dbReference type="EMBL" id="BMUU01000006">
    <property type="protein sequence ID" value="GGY43345.1"/>
    <property type="molecule type" value="Genomic_DNA"/>
</dbReference>
<dbReference type="RefSeq" id="WP_229892820.1">
    <property type="nucleotide sequence ID" value="NZ_BMUU01000006.1"/>
</dbReference>
<feature type="chain" id="PRO_5045599363" description="LPXTG cell wall anchor domain-containing protein" evidence="2">
    <location>
        <begin position="44"/>
        <end position="204"/>
    </location>
</feature>
<feature type="signal peptide" evidence="2">
    <location>
        <begin position="1"/>
        <end position="43"/>
    </location>
</feature>
<comment type="caution">
    <text evidence="3">The sequence shown here is derived from an EMBL/GenBank/DDBJ whole genome shotgun (WGS) entry which is preliminary data.</text>
</comment>
<feature type="transmembrane region" description="Helical" evidence="1">
    <location>
        <begin position="176"/>
        <end position="193"/>
    </location>
</feature>
<evidence type="ECO:0000256" key="1">
    <source>
        <dbReference type="SAM" id="Phobius"/>
    </source>
</evidence>
<organism evidence="3 4">
    <name type="scientific">Streptomyces xanthochromogenes</name>
    <dbReference type="NCBI Taxonomy" id="67384"/>
    <lineage>
        <taxon>Bacteria</taxon>
        <taxon>Bacillati</taxon>
        <taxon>Actinomycetota</taxon>
        <taxon>Actinomycetes</taxon>
        <taxon>Kitasatosporales</taxon>
        <taxon>Streptomycetaceae</taxon>
        <taxon>Streptomyces</taxon>
    </lineage>
</organism>
<evidence type="ECO:0008006" key="5">
    <source>
        <dbReference type="Google" id="ProtNLM"/>
    </source>
</evidence>
<reference evidence="4" key="1">
    <citation type="journal article" date="2019" name="Int. J. Syst. Evol. Microbiol.">
        <title>The Global Catalogue of Microorganisms (GCM) 10K type strain sequencing project: providing services to taxonomists for standard genome sequencing and annotation.</title>
        <authorList>
            <consortium name="The Broad Institute Genomics Platform"/>
            <consortium name="The Broad Institute Genome Sequencing Center for Infectious Disease"/>
            <person name="Wu L."/>
            <person name="Ma J."/>
        </authorList>
    </citation>
    <scope>NUCLEOTIDE SEQUENCE [LARGE SCALE GENOMIC DNA]</scope>
    <source>
        <strain evidence="4">JCM 4594</strain>
    </source>
</reference>
<accession>A0ABQ3ACW3</accession>
<keyword evidence="1" id="KW-0812">Transmembrane</keyword>
<keyword evidence="1" id="KW-1133">Transmembrane helix</keyword>
<sequence length="204" mass="20637">MPARALHAQTTVPALRSPRTRVATVAALTVAGTVLAGAPTASAAPGDNGDVKIHSMGTQFTDQRNEPKVCGFYLDAFNFDTVQGVTYQISTQPVRAGGASLSGTLQLAAGTGHSTPLTLPDGQYKLVWNIVGGKGAGKQKVFDVQCKTPVTTRVAPHGGVPAGGGGLAESAGVPQAGAVAGVGLVSVAGVLYIRRLRRRPDGAA</sequence>
<name>A0ABQ3ACW3_9ACTN</name>
<keyword evidence="1" id="KW-0472">Membrane</keyword>
<proteinExistence type="predicted"/>
<evidence type="ECO:0000313" key="3">
    <source>
        <dbReference type="EMBL" id="GGY43345.1"/>
    </source>
</evidence>